<proteinExistence type="predicted"/>
<evidence type="ECO:0000313" key="3">
    <source>
        <dbReference type="Proteomes" id="UP000218334"/>
    </source>
</evidence>
<gene>
    <name evidence="2" type="ORF">ARMSODRAFT_1024764</name>
</gene>
<organism evidence="2 3">
    <name type="scientific">Armillaria solidipes</name>
    <dbReference type="NCBI Taxonomy" id="1076256"/>
    <lineage>
        <taxon>Eukaryota</taxon>
        <taxon>Fungi</taxon>
        <taxon>Dikarya</taxon>
        <taxon>Basidiomycota</taxon>
        <taxon>Agaricomycotina</taxon>
        <taxon>Agaricomycetes</taxon>
        <taxon>Agaricomycetidae</taxon>
        <taxon>Agaricales</taxon>
        <taxon>Marasmiineae</taxon>
        <taxon>Physalacriaceae</taxon>
        <taxon>Armillaria</taxon>
    </lineage>
</organism>
<name>A0A2H3AV46_9AGAR</name>
<evidence type="ECO:0000256" key="1">
    <source>
        <dbReference type="SAM" id="MobiDB-lite"/>
    </source>
</evidence>
<feature type="compositionally biased region" description="Basic and acidic residues" evidence="1">
    <location>
        <begin position="163"/>
        <end position="173"/>
    </location>
</feature>
<dbReference type="Proteomes" id="UP000218334">
    <property type="component" value="Unassembled WGS sequence"/>
</dbReference>
<feature type="compositionally biased region" description="Basic and acidic residues" evidence="1">
    <location>
        <begin position="53"/>
        <end position="93"/>
    </location>
</feature>
<accession>A0A2H3AV46</accession>
<reference evidence="3" key="1">
    <citation type="journal article" date="2017" name="Nat. Ecol. Evol.">
        <title>Genome expansion and lineage-specific genetic innovations in the forest pathogenic fungi Armillaria.</title>
        <authorList>
            <person name="Sipos G."/>
            <person name="Prasanna A.N."/>
            <person name="Walter M.C."/>
            <person name="O'Connor E."/>
            <person name="Balint B."/>
            <person name="Krizsan K."/>
            <person name="Kiss B."/>
            <person name="Hess J."/>
            <person name="Varga T."/>
            <person name="Slot J."/>
            <person name="Riley R."/>
            <person name="Boka B."/>
            <person name="Rigling D."/>
            <person name="Barry K."/>
            <person name="Lee J."/>
            <person name="Mihaltcheva S."/>
            <person name="LaButti K."/>
            <person name="Lipzen A."/>
            <person name="Waldron R."/>
            <person name="Moloney N.M."/>
            <person name="Sperisen C."/>
            <person name="Kredics L."/>
            <person name="Vagvoelgyi C."/>
            <person name="Patrignani A."/>
            <person name="Fitzpatrick D."/>
            <person name="Nagy I."/>
            <person name="Doyle S."/>
            <person name="Anderson J.B."/>
            <person name="Grigoriev I.V."/>
            <person name="Gueldener U."/>
            <person name="Muensterkoetter M."/>
            <person name="Nagy L.G."/>
        </authorList>
    </citation>
    <scope>NUCLEOTIDE SEQUENCE [LARGE SCALE GENOMIC DNA]</scope>
    <source>
        <strain evidence="3">28-4</strain>
    </source>
</reference>
<dbReference type="EMBL" id="KZ293465">
    <property type="protein sequence ID" value="PBK62565.1"/>
    <property type="molecule type" value="Genomic_DNA"/>
</dbReference>
<protein>
    <submittedName>
        <fullName evidence="2">Uncharacterized protein</fullName>
    </submittedName>
</protein>
<feature type="region of interest" description="Disordered" evidence="1">
    <location>
        <begin position="53"/>
        <end position="270"/>
    </location>
</feature>
<feature type="compositionally biased region" description="Basic and acidic residues" evidence="1">
    <location>
        <begin position="193"/>
        <end position="203"/>
    </location>
</feature>
<feature type="compositionally biased region" description="Polar residues" evidence="1">
    <location>
        <begin position="174"/>
        <end position="191"/>
    </location>
</feature>
<evidence type="ECO:0000313" key="2">
    <source>
        <dbReference type="EMBL" id="PBK62565.1"/>
    </source>
</evidence>
<feature type="compositionally biased region" description="Basic residues" evidence="1">
    <location>
        <begin position="207"/>
        <end position="219"/>
    </location>
</feature>
<keyword evidence="3" id="KW-1185">Reference proteome</keyword>
<sequence length="270" mass="29349">MLAKTNTAEHLVKPSQTSETRIFSHSRDFSKRLIVRQIILVLIHNSDTEKALAETERTDASVDVDKDAVDGSDKMEMANGADKDVIPEGRAEPSDQGMDGLPDDVDGILRANVGHQDDIVEPPATDLESEQHKQDDDDVQPAPNPSERSSPAVRLTPPIAKEPTQKSLKEPNHESQSLATKATSPSTNADSFDNDKPTEDKRMTAIKVKKVKPHPKPTKRPANSTLAGTHEKRTCTGPAPKEILTLAERAKHQGGSVPRSSAAWKGRKSA</sequence>
<dbReference type="AlphaFoldDB" id="A0A2H3AV46"/>